<feature type="chain" id="PRO_5037153252" evidence="1">
    <location>
        <begin position="21"/>
        <end position="217"/>
    </location>
</feature>
<reference evidence="2" key="1">
    <citation type="submission" date="2020-10" db="EMBL/GenBank/DDBJ databases">
        <authorList>
            <person name="Gilroy R."/>
        </authorList>
    </citation>
    <scope>NUCLEOTIDE SEQUENCE</scope>
    <source>
        <strain evidence="2">3924</strain>
    </source>
</reference>
<accession>A0A940DLL4</accession>
<evidence type="ECO:0000256" key="1">
    <source>
        <dbReference type="SAM" id="SignalP"/>
    </source>
</evidence>
<name>A0A940DLL4_9BACT</name>
<dbReference type="CDD" id="cd12105">
    <property type="entry name" value="HmuY"/>
    <property type="match status" value="1"/>
</dbReference>
<dbReference type="AlphaFoldDB" id="A0A940DLL4"/>
<evidence type="ECO:0000313" key="2">
    <source>
        <dbReference type="EMBL" id="MBO8439689.1"/>
    </source>
</evidence>
<gene>
    <name evidence="2" type="ORF">IAC51_03465</name>
</gene>
<proteinExistence type="predicted"/>
<keyword evidence="1" id="KW-0732">Signal</keyword>
<feature type="signal peptide" evidence="1">
    <location>
        <begin position="1"/>
        <end position="20"/>
    </location>
</feature>
<sequence length="217" mass="23889">MRARRYMAIAACAAAVLLTGCEGIMSGLYDEPDVVSEYGFTVTETTMSHGTIYINCAGYTHWVYLNFEAETADSVDIVAGMEPPAEWDLAVHRYDPKTNGGSVAMTDATDIDDYVDGGDVPADGAFVADVMTDSVIATDMSGMMDGVIVYTQDYYNTELAKWLDVDTSTMPPIYTKNDNVFVLRTQDGRMYALRLENYMGGDKGTTKGYMTIEYRSM</sequence>
<evidence type="ECO:0000313" key="3">
    <source>
        <dbReference type="Proteomes" id="UP000712007"/>
    </source>
</evidence>
<dbReference type="Proteomes" id="UP000712007">
    <property type="component" value="Unassembled WGS sequence"/>
</dbReference>
<dbReference type="InterPro" id="IPR025921">
    <property type="entry name" value="HmuY"/>
</dbReference>
<dbReference type="PROSITE" id="PS51257">
    <property type="entry name" value="PROKAR_LIPOPROTEIN"/>
    <property type="match status" value="1"/>
</dbReference>
<protein>
    <submittedName>
        <fullName evidence="2">HmuY family protein</fullName>
    </submittedName>
</protein>
<dbReference type="Pfam" id="PF14064">
    <property type="entry name" value="HmuY"/>
    <property type="match status" value="1"/>
</dbReference>
<organism evidence="2 3">
    <name type="scientific">Candidatus Aphodosoma intestinipullorum</name>
    <dbReference type="NCBI Taxonomy" id="2840674"/>
    <lineage>
        <taxon>Bacteria</taxon>
        <taxon>Pseudomonadati</taxon>
        <taxon>Bacteroidota</taxon>
        <taxon>Bacteroidia</taxon>
        <taxon>Bacteroidales</taxon>
        <taxon>Candidatus Aphodosoma</taxon>
    </lineage>
</organism>
<reference evidence="2" key="2">
    <citation type="journal article" date="2021" name="PeerJ">
        <title>Extensive microbial diversity within the chicken gut microbiome revealed by metagenomics and culture.</title>
        <authorList>
            <person name="Gilroy R."/>
            <person name="Ravi A."/>
            <person name="Getino M."/>
            <person name="Pursley I."/>
            <person name="Horton D.L."/>
            <person name="Alikhan N.F."/>
            <person name="Baker D."/>
            <person name="Gharbi K."/>
            <person name="Hall N."/>
            <person name="Watson M."/>
            <person name="Adriaenssens E.M."/>
            <person name="Foster-Nyarko E."/>
            <person name="Jarju S."/>
            <person name="Secka A."/>
            <person name="Antonio M."/>
            <person name="Oren A."/>
            <person name="Chaudhuri R.R."/>
            <person name="La Ragione R."/>
            <person name="Hildebrand F."/>
            <person name="Pallen M.J."/>
        </authorList>
    </citation>
    <scope>NUCLEOTIDE SEQUENCE</scope>
    <source>
        <strain evidence="2">3924</strain>
    </source>
</reference>
<dbReference type="EMBL" id="JADIMV010000056">
    <property type="protein sequence ID" value="MBO8439689.1"/>
    <property type="molecule type" value="Genomic_DNA"/>
</dbReference>
<comment type="caution">
    <text evidence="2">The sequence shown here is derived from an EMBL/GenBank/DDBJ whole genome shotgun (WGS) entry which is preliminary data.</text>
</comment>